<sequence length="134" mass="14573">MHDGMAAPGGREQRFACHAHQSWSPSWLHGSWTRLLPPPPNGLTVCPSPRPNLIPASLSRNRPAGRPPGFEQIQTATALNLLPQSSSSPRGRGPCMPMHVAVRISPSAPPSPSVGRRRRKPSHSRRRVTFGTDL</sequence>
<comment type="caution">
    <text evidence="2">The sequence shown here is derived from an EMBL/GenBank/DDBJ whole genome shotgun (WGS) entry which is preliminary data.</text>
</comment>
<evidence type="ECO:0000313" key="3">
    <source>
        <dbReference type="Proteomes" id="UP000823388"/>
    </source>
</evidence>
<evidence type="ECO:0000313" key="2">
    <source>
        <dbReference type="EMBL" id="KAG2640256.1"/>
    </source>
</evidence>
<dbReference type="AlphaFoldDB" id="A0A8T0W2S1"/>
<keyword evidence="3" id="KW-1185">Reference proteome</keyword>
<dbReference type="Proteomes" id="UP000823388">
    <property type="component" value="Chromosome 2K"/>
</dbReference>
<dbReference type="EMBL" id="CM029039">
    <property type="protein sequence ID" value="KAG2640256.1"/>
    <property type="molecule type" value="Genomic_DNA"/>
</dbReference>
<gene>
    <name evidence="2" type="ORF">PVAP13_2KG061500</name>
</gene>
<proteinExistence type="predicted"/>
<reference evidence="2 3" key="1">
    <citation type="submission" date="2020-05" db="EMBL/GenBank/DDBJ databases">
        <title>WGS assembly of Panicum virgatum.</title>
        <authorList>
            <person name="Lovell J.T."/>
            <person name="Jenkins J."/>
            <person name="Shu S."/>
            <person name="Juenger T.E."/>
            <person name="Schmutz J."/>
        </authorList>
    </citation>
    <scope>NUCLEOTIDE SEQUENCE [LARGE SCALE GENOMIC DNA]</scope>
    <source>
        <strain evidence="3">cv. AP13</strain>
    </source>
</reference>
<feature type="compositionally biased region" description="Basic residues" evidence="1">
    <location>
        <begin position="115"/>
        <end position="128"/>
    </location>
</feature>
<name>A0A8T0W2S1_PANVG</name>
<organism evidence="2 3">
    <name type="scientific">Panicum virgatum</name>
    <name type="common">Blackwell switchgrass</name>
    <dbReference type="NCBI Taxonomy" id="38727"/>
    <lineage>
        <taxon>Eukaryota</taxon>
        <taxon>Viridiplantae</taxon>
        <taxon>Streptophyta</taxon>
        <taxon>Embryophyta</taxon>
        <taxon>Tracheophyta</taxon>
        <taxon>Spermatophyta</taxon>
        <taxon>Magnoliopsida</taxon>
        <taxon>Liliopsida</taxon>
        <taxon>Poales</taxon>
        <taxon>Poaceae</taxon>
        <taxon>PACMAD clade</taxon>
        <taxon>Panicoideae</taxon>
        <taxon>Panicodae</taxon>
        <taxon>Paniceae</taxon>
        <taxon>Panicinae</taxon>
        <taxon>Panicum</taxon>
        <taxon>Panicum sect. Hiantes</taxon>
    </lineage>
</organism>
<feature type="region of interest" description="Disordered" evidence="1">
    <location>
        <begin position="102"/>
        <end position="134"/>
    </location>
</feature>
<accession>A0A8T0W2S1</accession>
<protein>
    <submittedName>
        <fullName evidence="2">Uncharacterized protein</fullName>
    </submittedName>
</protein>
<evidence type="ECO:0000256" key="1">
    <source>
        <dbReference type="SAM" id="MobiDB-lite"/>
    </source>
</evidence>